<dbReference type="SMART" id="SM00268">
    <property type="entry name" value="ACTIN"/>
    <property type="match status" value="1"/>
</dbReference>
<protein>
    <submittedName>
        <fullName evidence="3">Actin-like protein arp9</fullName>
    </submittedName>
</protein>
<evidence type="ECO:0000313" key="3">
    <source>
        <dbReference type="EMBL" id="KHN98161.1"/>
    </source>
</evidence>
<reference evidence="3 4" key="1">
    <citation type="journal article" date="2014" name="Proc. Natl. Acad. Sci. U.S.A.">
        <title>Trajectory and genomic determinants of fungal-pathogen speciation and host adaptation.</title>
        <authorList>
            <person name="Hu X."/>
            <person name="Xiao G."/>
            <person name="Zheng P."/>
            <person name="Shang Y."/>
            <person name="Su Y."/>
            <person name="Zhang X."/>
            <person name="Liu X."/>
            <person name="Zhan S."/>
            <person name="St Leger R.J."/>
            <person name="Wang C."/>
        </authorList>
    </citation>
    <scope>NUCLEOTIDE SEQUENCE [LARGE SCALE GENOMIC DNA]</scope>
    <source>
        <strain evidence="3 4">ARSEF 1941</strain>
    </source>
</reference>
<dbReference type="RefSeq" id="XP_040679227.1">
    <property type="nucleotide sequence ID" value="XM_040822721.1"/>
</dbReference>
<name>A0A0B2WQ41_METAS</name>
<keyword evidence="4" id="KW-1185">Reference proteome</keyword>
<feature type="compositionally biased region" description="Low complexity" evidence="2">
    <location>
        <begin position="298"/>
        <end position="338"/>
    </location>
</feature>
<accession>A0A0B2WQ41</accession>
<dbReference type="PANTHER" id="PTHR11937">
    <property type="entry name" value="ACTIN"/>
    <property type="match status" value="1"/>
</dbReference>
<feature type="compositionally biased region" description="Low complexity" evidence="2">
    <location>
        <begin position="248"/>
        <end position="269"/>
    </location>
</feature>
<dbReference type="SUPFAM" id="SSF53067">
    <property type="entry name" value="Actin-like ATPase domain"/>
    <property type="match status" value="2"/>
</dbReference>
<dbReference type="STRING" id="1081103.A0A0B2WQ41"/>
<dbReference type="AlphaFoldDB" id="A0A0B2WQ41"/>
<sequence length="727" mass="78522">MSSSQAKWREEQILILCPGSRTTMAQLGCAELTPPMHRIPTRMFKDGDEWRPYYSFQRTKVVNGVEQEEWVEDVDEDKGATYPIQGGRIVHMDAFLAFLDHVHSLLTTTYHNTPILLMASPQWTRPDCEAITQYIFEKTRTPALCMIHSGIATQYGLKWPNMTVIDIGFEKVDVTAIHDGRVVNHTDVGSSRTDSPISGGEVFTRRLMKLLRDKSFTHDMAEQLKKSAICEVLPYAANESGLAQLPEDAGPAGAPPGASASAAIPGADASKADTSKAAEPARPSAVTGGGDDGENEDSNNNSSSSSNNNNNHRNNDNNDNNNDNDNTNTNTNTNNNNNGDDDGVLDVAAIVTSGQTKEFLAKKEKEKGKPGRKPKAQDADAAPAKPARLPNSKRRVNTFFYEEVTQELVPPEPNQNGTNGATETPGDNPAPEHQPPRHGESIPGRADGAAPNPSGGGAEAKPEQVTGDAALPAALPASATGEPRPDATQPDHAVSDTPEYRPKRVRRDIEVGLERFTFADRHEIDRIVTAIYRTIQGIDDMYMRPQCWDNLVFVGNGSRLRGLRENILQTLHARHLISPSTATMFTSELPSNMATPSGTGSQTPTGSFTGVPHQLSASGVNPLLQAATTASTLGVGSDAAGPAAHHFHSQTPTSIKTANLPGYLTEWTRNGFEEAMFLGAQVAARIAFSLHSNMDAQSVEAQRLMSLSRVDYNELGPKGIRTHSMLS</sequence>
<organism evidence="3 4">
    <name type="scientific">Metarhizium album (strain ARSEF 1941)</name>
    <dbReference type="NCBI Taxonomy" id="1081103"/>
    <lineage>
        <taxon>Eukaryota</taxon>
        <taxon>Fungi</taxon>
        <taxon>Dikarya</taxon>
        <taxon>Ascomycota</taxon>
        <taxon>Pezizomycotina</taxon>
        <taxon>Sordariomycetes</taxon>
        <taxon>Hypocreomycetidae</taxon>
        <taxon>Hypocreales</taxon>
        <taxon>Clavicipitaceae</taxon>
        <taxon>Metarhizium</taxon>
    </lineage>
</organism>
<comment type="similarity">
    <text evidence="1">Belongs to the actin family.</text>
</comment>
<evidence type="ECO:0000313" key="4">
    <source>
        <dbReference type="Proteomes" id="UP000030816"/>
    </source>
</evidence>
<evidence type="ECO:0000256" key="1">
    <source>
        <dbReference type="RuleBase" id="RU000487"/>
    </source>
</evidence>
<evidence type="ECO:0000256" key="2">
    <source>
        <dbReference type="SAM" id="MobiDB-lite"/>
    </source>
</evidence>
<dbReference type="HOGENOM" id="CLU_015497_0_0_1"/>
<dbReference type="Pfam" id="PF00022">
    <property type="entry name" value="Actin"/>
    <property type="match status" value="1"/>
</dbReference>
<dbReference type="GeneID" id="63738377"/>
<dbReference type="InterPro" id="IPR043129">
    <property type="entry name" value="ATPase_NBD"/>
</dbReference>
<feature type="region of interest" description="Disordered" evidence="2">
    <location>
        <begin position="244"/>
        <end position="343"/>
    </location>
</feature>
<dbReference type="Proteomes" id="UP000030816">
    <property type="component" value="Unassembled WGS sequence"/>
</dbReference>
<dbReference type="Gene3D" id="3.30.420.40">
    <property type="match status" value="2"/>
</dbReference>
<dbReference type="EMBL" id="AZHE01000008">
    <property type="protein sequence ID" value="KHN98161.1"/>
    <property type="molecule type" value="Genomic_DNA"/>
</dbReference>
<dbReference type="OrthoDB" id="74201at2759"/>
<feature type="region of interest" description="Disordered" evidence="2">
    <location>
        <begin position="357"/>
        <end position="463"/>
    </location>
</feature>
<proteinExistence type="inferred from homology"/>
<dbReference type="Gene3D" id="3.90.640.60">
    <property type="match status" value="1"/>
</dbReference>
<feature type="region of interest" description="Disordered" evidence="2">
    <location>
        <begin position="476"/>
        <end position="501"/>
    </location>
</feature>
<comment type="caution">
    <text evidence="3">The sequence shown here is derived from an EMBL/GenBank/DDBJ whole genome shotgun (WGS) entry which is preliminary data.</text>
</comment>
<feature type="compositionally biased region" description="Basic and acidic residues" evidence="2">
    <location>
        <begin position="359"/>
        <end position="369"/>
    </location>
</feature>
<gene>
    <name evidence="3" type="ORF">MAM_03922</name>
</gene>
<dbReference type="InterPro" id="IPR004000">
    <property type="entry name" value="Actin"/>
</dbReference>